<evidence type="ECO:0000313" key="1">
    <source>
        <dbReference type="EMBL" id="KTC85442.1"/>
    </source>
</evidence>
<accession>A0A0W0SPU9</accession>
<protein>
    <submittedName>
        <fullName evidence="1">Uncharacterized protein</fullName>
    </submittedName>
</protein>
<comment type="caution">
    <text evidence="1">The sequence shown here is derived from an EMBL/GenBank/DDBJ whole genome shotgun (WGS) entry which is preliminary data.</text>
</comment>
<evidence type="ECO:0000313" key="2">
    <source>
        <dbReference type="Proteomes" id="UP000054736"/>
    </source>
</evidence>
<dbReference type="OrthoDB" id="5653607at2"/>
<dbReference type="AlphaFoldDB" id="A0A0W0SPU9"/>
<name>A0A0W0SPU9_9GAMM</name>
<gene>
    <name evidence="1" type="ORF">Ldro_2614</name>
</gene>
<dbReference type="EMBL" id="LNXY01000028">
    <property type="protein sequence ID" value="KTC85442.1"/>
    <property type="molecule type" value="Genomic_DNA"/>
</dbReference>
<keyword evidence="2" id="KW-1185">Reference proteome</keyword>
<proteinExistence type="predicted"/>
<dbReference type="Proteomes" id="UP000054736">
    <property type="component" value="Unassembled WGS sequence"/>
</dbReference>
<sequence length="577" mass="66378">MAFPVLLSVNDWRKNTKGYPDGEVESLLSAIYDSKTIYERFDSLIDLFNHCEKQQPGGTHYSELASSVLAIIGHIIDDDKLDSIRKKITAREKIRRYDPYFMPWARPNPIDVSNDMLSLVKEAQDVMLNEISQFHKQLKKSSNLLKYGGRNTNSDIDYLALRSNVEEKSYDVEELEAFRAIPHKSKLLKLEVAHSGDNRRLSFNYLDTANLSIKAYDTLVQKPENYPQTGIYTVHVNGGIFIGRSLAPQRISTLFDPEAILHPSYSDNYSGMPLFMAGQTRVSQGNVLMIDGASGHYAPDDAQTSQAISFFKTTGIVNNHSLLSYYRPQKGSDEKEYTPIKCTQLEAKLLDFCVLNKIDSRQVTQHFLKELAPKFYVPYMLQSNIIEQINIWGREKAVIWDRPSPQLLALTEAVEQFSKFADYQQPELTIAILNKVDEAISDWYSYHQRSGTGSRREKAVNNLERRILEQRMYYASYLFLKNYSEEGSVAYQGLITEFLNYQIDLQTFISELNKLNHPSPPLKFFSEEVDKRQAPPEELSQFYELISRKIESVETLREINFQLNKMNNMSDESLQLT</sequence>
<dbReference type="PATRIC" id="fig|1212489.4.peg.2755"/>
<dbReference type="RefSeq" id="WP_058496890.1">
    <property type="nucleotide sequence ID" value="NZ_CAAAIU010000008.1"/>
</dbReference>
<reference evidence="1 2" key="1">
    <citation type="submission" date="2015-11" db="EMBL/GenBank/DDBJ databases">
        <title>Genomic analysis of 38 Legionella species identifies large and diverse effector repertoires.</title>
        <authorList>
            <person name="Burstein D."/>
            <person name="Amaro F."/>
            <person name="Zusman T."/>
            <person name="Lifshitz Z."/>
            <person name="Cohen O."/>
            <person name="Gilbert J.A."/>
            <person name="Pupko T."/>
            <person name="Shuman H.A."/>
            <person name="Segal G."/>
        </authorList>
    </citation>
    <scope>NUCLEOTIDE SEQUENCE [LARGE SCALE GENOMIC DNA]</scope>
    <source>
        <strain evidence="1 2">ATCC 700990</strain>
    </source>
</reference>
<organism evidence="1 2">
    <name type="scientific">Legionella drozanskii LLAP-1</name>
    <dbReference type="NCBI Taxonomy" id="1212489"/>
    <lineage>
        <taxon>Bacteria</taxon>
        <taxon>Pseudomonadati</taxon>
        <taxon>Pseudomonadota</taxon>
        <taxon>Gammaproteobacteria</taxon>
        <taxon>Legionellales</taxon>
        <taxon>Legionellaceae</taxon>
        <taxon>Legionella</taxon>
    </lineage>
</organism>